<evidence type="ECO:0000313" key="3">
    <source>
        <dbReference type="Proteomes" id="UP000034774"/>
    </source>
</evidence>
<protein>
    <submittedName>
        <fullName evidence="2">Glucose-1-phosphate cytidylyltransferase</fullName>
    </submittedName>
</protein>
<dbReference type="GO" id="GO:0047343">
    <property type="term" value="F:glucose-1-phosphate cytidylyltransferase activity"/>
    <property type="evidence" value="ECO:0007669"/>
    <property type="project" value="InterPro"/>
</dbReference>
<dbReference type="EMBL" id="LBVU01000008">
    <property type="protein sequence ID" value="KKQ91423.1"/>
    <property type="molecule type" value="Genomic_DNA"/>
</dbReference>
<dbReference type="Gene3D" id="3.90.550.10">
    <property type="entry name" value="Spore Coat Polysaccharide Biosynthesis Protein SpsA, Chain A"/>
    <property type="match status" value="1"/>
</dbReference>
<dbReference type="InterPro" id="IPR029044">
    <property type="entry name" value="Nucleotide-diphossugar_trans"/>
</dbReference>
<feature type="domain" description="Nucleotidyl transferase" evidence="1">
    <location>
        <begin position="3"/>
        <end position="232"/>
    </location>
</feature>
<dbReference type="PANTHER" id="PTHR47183:SF2">
    <property type="entry name" value="GLUCOSE-1-PHOSPHATE CYTIDYLYLTRANSFERASE-RELATED"/>
    <property type="match status" value="1"/>
</dbReference>
<keyword evidence="2" id="KW-0548">Nucleotidyltransferase</keyword>
<evidence type="ECO:0000313" key="2">
    <source>
        <dbReference type="EMBL" id="KKQ91423.1"/>
    </source>
</evidence>
<sequence>MTTIILCGGLGYRLKEETEFKPKPMVLIGGKPILWHIMKIYASAGFNDFIIALGYKGDMIKQYFLNQRHFLNNFSISTKTGKTTLHKWVKNENKADNFKITFVDTGEETMPGERILRVKNFIPKTDKNFMVTYGDGVADIDIKKLVNFHKRQGTIGTITGVHPRSKYGLLKINDKGIAESFKEKPVLKEHTNGGFMIFKREFFNYIKPGEFEHEALKRLVSKKQLSVYAHDGFWHCMDTYPDVDNLNRIWMEDPRWKVWKD</sequence>
<evidence type="ECO:0000259" key="1">
    <source>
        <dbReference type="Pfam" id="PF00483"/>
    </source>
</evidence>
<keyword evidence="2" id="KW-0808">Transferase</keyword>
<comment type="caution">
    <text evidence="2">The sequence shown here is derived from an EMBL/GenBank/DDBJ whole genome shotgun (WGS) entry which is preliminary data.</text>
</comment>
<dbReference type="Pfam" id="PF00483">
    <property type="entry name" value="NTP_transferase"/>
    <property type="match status" value="1"/>
</dbReference>
<name>A0A0G0LHQ9_9BACT</name>
<dbReference type="STRING" id="1618572.UT17_C0008G0009"/>
<organism evidence="2 3">
    <name type="scientific">Candidatus Woesebacteria bacterium GW2011_GWB1_39_10</name>
    <dbReference type="NCBI Taxonomy" id="1618572"/>
    <lineage>
        <taxon>Bacteria</taxon>
        <taxon>Candidatus Woeseibacteriota</taxon>
    </lineage>
</organism>
<dbReference type="InterPro" id="IPR013446">
    <property type="entry name" value="G1P_cyt_trans-like"/>
</dbReference>
<gene>
    <name evidence="2" type="ORF">UT17_C0008G0009</name>
</gene>
<dbReference type="AlphaFoldDB" id="A0A0G0LHQ9"/>
<reference evidence="2 3" key="1">
    <citation type="journal article" date="2015" name="Nature">
        <title>rRNA introns, odd ribosomes, and small enigmatic genomes across a large radiation of phyla.</title>
        <authorList>
            <person name="Brown C.T."/>
            <person name="Hug L.A."/>
            <person name="Thomas B.C."/>
            <person name="Sharon I."/>
            <person name="Castelle C.J."/>
            <person name="Singh A."/>
            <person name="Wilkins M.J."/>
            <person name="Williams K.H."/>
            <person name="Banfield J.F."/>
        </authorList>
    </citation>
    <scope>NUCLEOTIDE SEQUENCE [LARGE SCALE GENOMIC DNA]</scope>
</reference>
<dbReference type="PANTHER" id="PTHR47183">
    <property type="entry name" value="GLUCOSE-1-PHOSPHATE CYTIDYLYLTRANSFERASE-RELATED"/>
    <property type="match status" value="1"/>
</dbReference>
<dbReference type="SUPFAM" id="SSF53448">
    <property type="entry name" value="Nucleotide-diphospho-sugar transferases"/>
    <property type="match status" value="1"/>
</dbReference>
<dbReference type="InterPro" id="IPR005835">
    <property type="entry name" value="NTP_transferase_dom"/>
</dbReference>
<accession>A0A0G0LHQ9</accession>
<dbReference type="PATRIC" id="fig|1618572.3.peg.1149"/>
<dbReference type="Proteomes" id="UP000034774">
    <property type="component" value="Unassembled WGS sequence"/>
</dbReference>
<proteinExistence type="predicted"/>